<sequence length="294" mass="31604">MKAAMTIRVALISLLLVLGSFSSVSGFYPPHPSHPVDEIGLVIESKIGIEARERWIGFVSGIGVANLPPSATVFFPTGEVMPELWITDPQVIRYHIVPRAISYWQLSKHSAADNLLPTLLPYKSINVTGDTICSVINVDNVLITHPEMFNDGSIAVHGISSLLKEHFLGYDDPKMPSPPQTQPHKYGGPKMPLPPQTQPHKYGGPKMPSPPQTPPKMPSPPQTPPHNQDNNEDQPRTSPRTFPFEISTGTIPPSAAPASHALFAPAPQPAASGGSSIKQASIALLVGVWAVLLS</sequence>
<accession>A0ACC2LXW5</accession>
<evidence type="ECO:0000313" key="1">
    <source>
        <dbReference type="EMBL" id="KAJ8637787.1"/>
    </source>
</evidence>
<keyword evidence="2" id="KW-1185">Reference proteome</keyword>
<name>A0ACC2LXW5_PERAE</name>
<dbReference type="Proteomes" id="UP001234297">
    <property type="component" value="Chromosome 3"/>
</dbReference>
<comment type="caution">
    <text evidence="1">The sequence shown here is derived from an EMBL/GenBank/DDBJ whole genome shotgun (WGS) entry which is preliminary data.</text>
</comment>
<protein>
    <submittedName>
        <fullName evidence="1">Uncharacterized protein</fullName>
    </submittedName>
</protein>
<dbReference type="EMBL" id="CM056811">
    <property type="protein sequence ID" value="KAJ8637787.1"/>
    <property type="molecule type" value="Genomic_DNA"/>
</dbReference>
<reference evidence="1 2" key="1">
    <citation type="journal article" date="2022" name="Hortic Res">
        <title>A haplotype resolved chromosomal level avocado genome allows analysis of novel avocado genes.</title>
        <authorList>
            <person name="Nath O."/>
            <person name="Fletcher S.J."/>
            <person name="Hayward A."/>
            <person name="Shaw L.M."/>
            <person name="Masouleh A.K."/>
            <person name="Furtado A."/>
            <person name="Henry R.J."/>
            <person name="Mitter N."/>
        </authorList>
    </citation>
    <scope>NUCLEOTIDE SEQUENCE [LARGE SCALE GENOMIC DNA]</scope>
    <source>
        <strain evidence="2">cv. Hass</strain>
    </source>
</reference>
<proteinExistence type="predicted"/>
<organism evidence="1 2">
    <name type="scientific">Persea americana</name>
    <name type="common">Avocado</name>
    <dbReference type="NCBI Taxonomy" id="3435"/>
    <lineage>
        <taxon>Eukaryota</taxon>
        <taxon>Viridiplantae</taxon>
        <taxon>Streptophyta</taxon>
        <taxon>Embryophyta</taxon>
        <taxon>Tracheophyta</taxon>
        <taxon>Spermatophyta</taxon>
        <taxon>Magnoliopsida</taxon>
        <taxon>Magnoliidae</taxon>
        <taxon>Laurales</taxon>
        <taxon>Lauraceae</taxon>
        <taxon>Persea</taxon>
    </lineage>
</organism>
<gene>
    <name evidence="1" type="ORF">MRB53_012054</name>
</gene>
<evidence type="ECO:0000313" key="2">
    <source>
        <dbReference type="Proteomes" id="UP001234297"/>
    </source>
</evidence>